<dbReference type="GO" id="GO:0005737">
    <property type="term" value="C:cytoplasm"/>
    <property type="evidence" value="ECO:0007669"/>
    <property type="project" value="UniProtKB-SubCell"/>
</dbReference>
<dbReference type="SUPFAM" id="SSF51621">
    <property type="entry name" value="Phosphoenolpyruvate/pyruvate domain"/>
    <property type="match status" value="1"/>
</dbReference>
<evidence type="ECO:0000256" key="9">
    <source>
        <dbReference type="PIRSR" id="PIRSR000388-1"/>
    </source>
</evidence>
<feature type="binding site" evidence="8 11">
    <location>
        <position position="84"/>
    </location>
    <ligand>
        <name>Mg(2+)</name>
        <dbReference type="ChEBI" id="CHEBI:18420"/>
    </ligand>
</feature>
<dbReference type="HAMAP" id="MF_00156">
    <property type="entry name" value="PanB"/>
    <property type="match status" value="1"/>
</dbReference>
<dbReference type="FunFam" id="3.20.20.60:FF:000003">
    <property type="entry name" value="3-methyl-2-oxobutanoate hydroxymethyltransferase"/>
    <property type="match status" value="1"/>
</dbReference>
<proteinExistence type="inferred from homology"/>
<evidence type="ECO:0000256" key="3">
    <source>
        <dbReference type="ARBA" id="ARBA00011424"/>
    </source>
</evidence>
<keyword evidence="13" id="KW-1185">Reference proteome</keyword>
<dbReference type="GO" id="GO:0003864">
    <property type="term" value="F:3-methyl-2-oxobutanoate hydroxymethyltransferase activity"/>
    <property type="evidence" value="ECO:0007669"/>
    <property type="project" value="UniProtKB-UniRule"/>
</dbReference>
<dbReference type="PANTHER" id="PTHR20881:SF0">
    <property type="entry name" value="3-METHYL-2-OXOBUTANOATE HYDROXYMETHYLTRANSFERASE"/>
    <property type="match status" value="1"/>
</dbReference>
<dbReference type="PANTHER" id="PTHR20881">
    <property type="entry name" value="3-METHYL-2-OXOBUTANOATE HYDROXYMETHYLTRANSFERASE"/>
    <property type="match status" value="1"/>
</dbReference>
<comment type="subcellular location">
    <subcellularLocation>
        <location evidence="8">Cytoplasm</location>
    </subcellularLocation>
</comment>
<feature type="binding site" evidence="8 10">
    <location>
        <position position="84"/>
    </location>
    <ligand>
        <name>3-methyl-2-oxobutanoate</name>
        <dbReference type="ChEBI" id="CHEBI:11851"/>
    </ligand>
</feature>
<evidence type="ECO:0000313" key="12">
    <source>
        <dbReference type="EMBL" id="REH39830.1"/>
    </source>
</evidence>
<dbReference type="CDD" id="cd06557">
    <property type="entry name" value="KPHMT-like"/>
    <property type="match status" value="1"/>
</dbReference>
<dbReference type="RefSeq" id="WP_116206926.1">
    <property type="nucleotide sequence ID" value="NZ_QUNR01000001.1"/>
</dbReference>
<dbReference type="NCBIfam" id="NF001452">
    <property type="entry name" value="PRK00311.1"/>
    <property type="match status" value="1"/>
</dbReference>
<dbReference type="GO" id="GO:0000287">
    <property type="term" value="F:magnesium ion binding"/>
    <property type="evidence" value="ECO:0007669"/>
    <property type="project" value="TreeGrafter"/>
</dbReference>
<comment type="subunit">
    <text evidence="3 8">Homodecamer; pentamer of dimers.</text>
</comment>
<evidence type="ECO:0000256" key="6">
    <source>
        <dbReference type="ARBA" id="ARBA00022723"/>
    </source>
</evidence>
<evidence type="ECO:0000256" key="7">
    <source>
        <dbReference type="ARBA" id="ARBA00056497"/>
    </source>
</evidence>
<comment type="caution">
    <text evidence="12">The sequence shown here is derived from an EMBL/GenBank/DDBJ whole genome shotgun (WGS) entry which is preliminary data.</text>
</comment>
<keyword evidence="5 8" id="KW-0808">Transferase</keyword>
<dbReference type="InterPro" id="IPR003700">
    <property type="entry name" value="Pantoate_hydroxy_MeTrfase"/>
</dbReference>
<accession>A0A3E0H8M6</accession>
<dbReference type="Gene3D" id="3.20.20.60">
    <property type="entry name" value="Phosphoenolpyruvate-binding domains"/>
    <property type="match status" value="1"/>
</dbReference>
<keyword evidence="12" id="KW-0489">Methyltransferase</keyword>
<evidence type="ECO:0000256" key="4">
    <source>
        <dbReference type="ARBA" id="ARBA00022655"/>
    </source>
</evidence>
<keyword evidence="8 11" id="KW-0460">Magnesium</keyword>
<feature type="binding site" evidence="8 10">
    <location>
        <position position="112"/>
    </location>
    <ligand>
        <name>3-methyl-2-oxobutanoate</name>
        <dbReference type="ChEBI" id="CHEBI:11851"/>
    </ligand>
</feature>
<dbReference type="EC" id="2.1.2.11" evidence="8"/>
<dbReference type="Pfam" id="PF02548">
    <property type="entry name" value="Pantoate_transf"/>
    <property type="match status" value="1"/>
</dbReference>
<comment type="cofactor">
    <cofactor evidence="8 11">
        <name>Mg(2+)</name>
        <dbReference type="ChEBI" id="CHEBI:18420"/>
    </cofactor>
    <text evidence="8 11">Binds 1 Mg(2+) ion per subunit.</text>
</comment>
<dbReference type="EMBL" id="QUNR01000001">
    <property type="protein sequence ID" value="REH39830.1"/>
    <property type="molecule type" value="Genomic_DNA"/>
</dbReference>
<feature type="binding site" evidence="8 11">
    <location>
        <position position="45"/>
    </location>
    <ligand>
        <name>Mg(2+)</name>
        <dbReference type="ChEBI" id="CHEBI:18420"/>
    </ligand>
</feature>
<dbReference type="InterPro" id="IPR015813">
    <property type="entry name" value="Pyrv/PenolPyrv_kinase-like_dom"/>
</dbReference>
<dbReference type="GO" id="GO:0015940">
    <property type="term" value="P:pantothenate biosynthetic process"/>
    <property type="evidence" value="ECO:0007669"/>
    <property type="project" value="UniProtKB-UniRule"/>
</dbReference>
<feature type="active site" description="Proton acceptor" evidence="8 9">
    <location>
        <position position="181"/>
    </location>
</feature>
<evidence type="ECO:0000256" key="5">
    <source>
        <dbReference type="ARBA" id="ARBA00022679"/>
    </source>
</evidence>
<evidence type="ECO:0000256" key="1">
    <source>
        <dbReference type="ARBA" id="ARBA00005033"/>
    </source>
</evidence>
<dbReference type="Proteomes" id="UP000256774">
    <property type="component" value="Unassembled WGS sequence"/>
</dbReference>
<keyword evidence="4 8" id="KW-0566">Pantothenate biosynthesis</keyword>
<organism evidence="12 13">
    <name type="scientific">Paraperlucidibaca baekdonensis</name>
    <dbReference type="NCBI Taxonomy" id="748120"/>
    <lineage>
        <taxon>Bacteria</taxon>
        <taxon>Pseudomonadati</taxon>
        <taxon>Pseudomonadota</taxon>
        <taxon>Gammaproteobacteria</taxon>
        <taxon>Moraxellales</taxon>
        <taxon>Moraxellaceae</taxon>
        <taxon>Paraperlucidibaca</taxon>
    </lineage>
</organism>
<protein>
    <recommendedName>
        <fullName evidence="8">3-methyl-2-oxobutanoate hydroxymethyltransferase</fullName>
        <ecNumber evidence="8">2.1.2.11</ecNumber>
    </recommendedName>
    <alternativeName>
        <fullName evidence="8">Ketopantoate hydroxymethyltransferase</fullName>
        <shortName evidence="8">KPHMT</shortName>
    </alternativeName>
</protein>
<dbReference type="NCBIfam" id="TIGR00222">
    <property type="entry name" value="panB"/>
    <property type="match status" value="1"/>
</dbReference>
<evidence type="ECO:0000313" key="13">
    <source>
        <dbReference type="Proteomes" id="UP000256774"/>
    </source>
</evidence>
<comment type="catalytic activity">
    <reaction evidence="8">
        <text>(6R)-5,10-methylene-5,6,7,8-tetrahydrofolate + 3-methyl-2-oxobutanoate + H2O = 2-dehydropantoate + (6S)-5,6,7,8-tetrahydrofolate</text>
        <dbReference type="Rhea" id="RHEA:11824"/>
        <dbReference type="ChEBI" id="CHEBI:11561"/>
        <dbReference type="ChEBI" id="CHEBI:11851"/>
        <dbReference type="ChEBI" id="CHEBI:15377"/>
        <dbReference type="ChEBI" id="CHEBI:15636"/>
        <dbReference type="ChEBI" id="CHEBI:57453"/>
        <dbReference type="EC" id="2.1.2.11"/>
    </reaction>
</comment>
<reference evidence="12 13" key="1">
    <citation type="submission" date="2018-08" db="EMBL/GenBank/DDBJ databases">
        <title>Genomic Encyclopedia of Type Strains, Phase IV (KMG-IV): sequencing the most valuable type-strain genomes for metagenomic binning, comparative biology and taxonomic classification.</title>
        <authorList>
            <person name="Goeker M."/>
        </authorList>
    </citation>
    <scope>NUCLEOTIDE SEQUENCE [LARGE SCALE GENOMIC DNA]</scope>
    <source>
        <strain evidence="12 13">DSM 26022</strain>
    </source>
</reference>
<evidence type="ECO:0000256" key="11">
    <source>
        <dbReference type="PIRSR" id="PIRSR000388-3"/>
    </source>
</evidence>
<feature type="binding site" evidence="8 11">
    <location>
        <position position="114"/>
    </location>
    <ligand>
        <name>Mg(2+)</name>
        <dbReference type="ChEBI" id="CHEBI:18420"/>
    </ligand>
</feature>
<name>A0A3E0H8M6_9GAMM</name>
<keyword evidence="6 8" id="KW-0479">Metal-binding</keyword>
<sequence>MKAITLRTLRDMKSRGEAFSCLTCYDATFAGAMARAGVEVILIGDSLGMVLQGHDSTLPVTTDDMAYHTAAVARGNRQSLIMADMPFMSYATVAETLTNAATLMRAGAHLVKLEGGAWLCERVTQLAQGGIPSCVHLGLTPQSVNVLGGYRVQGRGEASSSQLIEDACAVVAAGAALILLECVPTDLAKRVQATVDVPVIGIGAGPHCDGQVLVLHDMLGIHHAKPARFVKDFLQAGDGSIEGAFRCYIEQVKSGDYPAPEHAFAD</sequence>
<evidence type="ECO:0000256" key="8">
    <source>
        <dbReference type="HAMAP-Rule" id="MF_00156"/>
    </source>
</evidence>
<dbReference type="GO" id="GO:0008168">
    <property type="term" value="F:methyltransferase activity"/>
    <property type="evidence" value="ECO:0007669"/>
    <property type="project" value="UniProtKB-KW"/>
</dbReference>
<dbReference type="GO" id="GO:0032259">
    <property type="term" value="P:methylation"/>
    <property type="evidence" value="ECO:0007669"/>
    <property type="project" value="UniProtKB-KW"/>
</dbReference>
<dbReference type="PIRSF" id="PIRSF000388">
    <property type="entry name" value="Pantoate_hydroxy_MeTrfase"/>
    <property type="match status" value="1"/>
</dbReference>
<evidence type="ECO:0000256" key="2">
    <source>
        <dbReference type="ARBA" id="ARBA00008676"/>
    </source>
</evidence>
<dbReference type="AlphaFoldDB" id="A0A3E0H8M6"/>
<dbReference type="UniPathway" id="UPA00028">
    <property type="reaction ID" value="UER00003"/>
</dbReference>
<comment type="function">
    <text evidence="7 8">Catalyzes the reversible reaction in which hydroxymethyl group from 5,10-methylenetetrahydrofolate is transferred onto alpha-ketoisovalerate to form ketopantoate.</text>
</comment>
<keyword evidence="8" id="KW-0963">Cytoplasm</keyword>
<comment type="pathway">
    <text evidence="1 8">Cofactor biosynthesis; (R)-pantothenate biosynthesis; (R)-pantoate from 3-methyl-2-oxobutanoate: step 1/2.</text>
</comment>
<dbReference type="OrthoDB" id="9781789at2"/>
<gene>
    <name evidence="8" type="primary">panB</name>
    <name evidence="12" type="ORF">DFR26_0021</name>
</gene>
<evidence type="ECO:0000256" key="10">
    <source>
        <dbReference type="PIRSR" id="PIRSR000388-2"/>
    </source>
</evidence>
<feature type="binding site" evidence="8 10">
    <location>
        <begin position="45"/>
        <end position="46"/>
    </location>
    <ligand>
        <name>3-methyl-2-oxobutanoate</name>
        <dbReference type="ChEBI" id="CHEBI:11851"/>
    </ligand>
</feature>
<comment type="similarity">
    <text evidence="2 8">Belongs to the PanB family.</text>
</comment>
<dbReference type="InterPro" id="IPR040442">
    <property type="entry name" value="Pyrv_kinase-like_dom_sf"/>
</dbReference>